<comment type="catalytic activity">
    <reaction evidence="12">
        <text>ATP + H2O = ADP + phosphate + H(+)</text>
        <dbReference type="Rhea" id="RHEA:13065"/>
        <dbReference type="ChEBI" id="CHEBI:15377"/>
        <dbReference type="ChEBI" id="CHEBI:15378"/>
        <dbReference type="ChEBI" id="CHEBI:30616"/>
        <dbReference type="ChEBI" id="CHEBI:43474"/>
        <dbReference type="ChEBI" id="CHEBI:456216"/>
        <dbReference type="EC" id="5.6.2.4"/>
    </reaction>
</comment>
<feature type="binding site" evidence="13">
    <location>
        <begin position="48"/>
        <end position="55"/>
    </location>
    <ligand>
        <name>ATP</name>
        <dbReference type="ChEBI" id="CHEBI:30616"/>
    </ligand>
</feature>
<evidence type="ECO:0000256" key="5">
    <source>
        <dbReference type="ARBA" id="ARBA00022840"/>
    </source>
</evidence>
<dbReference type="PROSITE" id="PS51217">
    <property type="entry name" value="UVRD_HELICASE_CTER"/>
    <property type="match status" value="1"/>
</dbReference>
<protein>
    <recommendedName>
        <fullName evidence="10">DNA 3'-5' helicase</fullName>
        <ecNumber evidence="10">5.6.2.4</ecNumber>
    </recommendedName>
    <alternativeName>
        <fullName evidence="11">DNA 3'-5' helicase II</fullName>
    </alternativeName>
</protein>
<dbReference type="Pfam" id="PF00580">
    <property type="entry name" value="UvrD-helicase"/>
    <property type="match status" value="1"/>
</dbReference>
<dbReference type="PROSITE" id="PS51198">
    <property type="entry name" value="UVRD_HELICASE_ATP_BIND"/>
    <property type="match status" value="1"/>
</dbReference>
<keyword evidence="3 13" id="KW-0378">Hydrolase</keyword>
<dbReference type="InterPro" id="IPR014016">
    <property type="entry name" value="UvrD-like_ATP-bd"/>
</dbReference>
<accession>A0A564W967</accession>
<evidence type="ECO:0000256" key="1">
    <source>
        <dbReference type="ARBA" id="ARBA00009922"/>
    </source>
</evidence>
<dbReference type="Proteomes" id="UP000326641">
    <property type="component" value="Unassembled WGS sequence"/>
</dbReference>
<dbReference type="Gene3D" id="1.10.486.10">
    <property type="entry name" value="PCRA, domain 4"/>
    <property type="match status" value="1"/>
</dbReference>
<dbReference type="InterPro" id="IPR014017">
    <property type="entry name" value="DNA_helicase_UvrD-like_C"/>
</dbReference>
<evidence type="ECO:0000313" key="16">
    <source>
        <dbReference type="EMBL" id="VUX44986.1"/>
    </source>
</evidence>
<evidence type="ECO:0000256" key="13">
    <source>
        <dbReference type="PROSITE-ProRule" id="PRU00560"/>
    </source>
</evidence>
<evidence type="ECO:0000256" key="12">
    <source>
        <dbReference type="ARBA" id="ARBA00048988"/>
    </source>
</evidence>
<evidence type="ECO:0000313" key="17">
    <source>
        <dbReference type="Proteomes" id="UP000326641"/>
    </source>
</evidence>
<dbReference type="GO" id="GO:0005829">
    <property type="term" value="C:cytosol"/>
    <property type="evidence" value="ECO:0007669"/>
    <property type="project" value="TreeGrafter"/>
</dbReference>
<comment type="similarity">
    <text evidence="1">Belongs to the helicase family. UvrD subfamily.</text>
</comment>
<name>A0A564W967_9PROT</name>
<evidence type="ECO:0000259" key="15">
    <source>
        <dbReference type="PROSITE" id="PS51217"/>
    </source>
</evidence>
<evidence type="ECO:0000256" key="11">
    <source>
        <dbReference type="ARBA" id="ARBA00034923"/>
    </source>
</evidence>
<evidence type="ECO:0000256" key="8">
    <source>
        <dbReference type="ARBA" id="ARBA00025289"/>
    </source>
</evidence>
<dbReference type="SUPFAM" id="SSF52540">
    <property type="entry name" value="P-loop containing nucleoside triphosphate hydrolases"/>
    <property type="match status" value="1"/>
</dbReference>
<comment type="function">
    <text evidence="8">Has both ATPase and helicase activities. Unwinds DNA duplexes with 3' to 5' polarity with respect to the bound strand and initiates unwinding most effectively when a single-stranded region is present. Involved in the post-incision events of nucleotide excision repair and methyl-directed mismatch repair.</text>
</comment>
<dbReference type="EMBL" id="UXAT02000001">
    <property type="protein sequence ID" value="VUX44986.1"/>
    <property type="molecule type" value="Genomic_DNA"/>
</dbReference>
<dbReference type="EC" id="5.6.2.4" evidence="10"/>
<evidence type="ECO:0000256" key="2">
    <source>
        <dbReference type="ARBA" id="ARBA00022741"/>
    </source>
</evidence>
<dbReference type="GO" id="GO:0005524">
    <property type="term" value="F:ATP binding"/>
    <property type="evidence" value="ECO:0007669"/>
    <property type="project" value="UniProtKB-UniRule"/>
</dbReference>
<dbReference type="GO" id="GO:0016887">
    <property type="term" value="F:ATP hydrolysis activity"/>
    <property type="evidence" value="ECO:0007669"/>
    <property type="project" value="RHEA"/>
</dbReference>
<evidence type="ECO:0000256" key="3">
    <source>
        <dbReference type="ARBA" id="ARBA00022801"/>
    </source>
</evidence>
<keyword evidence="5 13" id="KW-0067">ATP-binding</keyword>
<dbReference type="AlphaFoldDB" id="A0A564W967"/>
<dbReference type="InterPro" id="IPR013986">
    <property type="entry name" value="DExx_box_DNA_helicase_dom_sf"/>
</dbReference>
<gene>
    <name evidence="16" type="primary">uvrD</name>
    <name evidence="16" type="ORF">DF3PA_10111</name>
</gene>
<dbReference type="CDD" id="cd17932">
    <property type="entry name" value="DEXQc_UvrD"/>
    <property type="match status" value="1"/>
</dbReference>
<dbReference type="FunFam" id="3.40.50.300:FF:001890">
    <property type="entry name" value="DNA helicase"/>
    <property type="match status" value="1"/>
</dbReference>
<comment type="catalytic activity">
    <reaction evidence="9">
        <text>Couples ATP hydrolysis with the unwinding of duplex DNA by translocating in the 3'-5' direction.</text>
        <dbReference type="EC" id="5.6.2.4"/>
    </reaction>
</comment>
<dbReference type="GO" id="GO:0043138">
    <property type="term" value="F:3'-5' DNA helicase activity"/>
    <property type="evidence" value="ECO:0007669"/>
    <property type="project" value="UniProtKB-EC"/>
</dbReference>
<reference evidence="16" key="1">
    <citation type="submission" date="2018-11" db="EMBL/GenBank/DDBJ databases">
        <authorList>
            <person name="Onetto C."/>
        </authorList>
    </citation>
    <scope>NUCLEOTIDE SEQUENCE [LARGE SCALE GENOMIC DNA]</scope>
</reference>
<dbReference type="GO" id="GO:0033202">
    <property type="term" value="C:DNA helicase complex"/>
    <property type="evidence" value="ECO:0007669"/>
    <property type="project" value="TreeGrafter"/>
</dbReference>
<evidence type="ECO:0000256" key="4">
    <source>
        <dbReference type="ARBA" id="ARBA00022806"/>
    </source>
</evidence>
<evidence type="ECO:0000259" key="14">
    <source>
        <dbReference type="PROSITE" id="PS51198"/>
    </source>
</evidence>
<dbReference type="PANTHER" id="PTHR11070">
    <property type="entry name" value="UVRD / RECB / PCRA DNA HELICASE FAMILY MEMBER"/>
    <property type="match status" value="1"/>
</dbReference>
<feature type="domain" description="UvrD-like helicase ATP-binding" evidence="14">
    <location>
        <begin position="27"/>
        <end position="307"/>
    </location>
</feature>
<dbReference type="CDD" id="cd18807">
    <property type="entry name" value="SF1_C_UvrD"/>
    <property type="match status" value="1"/>
</dbReference>
<evidence type="ECO:0000256" key="9">
    <source>
        <dbReference type="ARBA" id="ARBA00034617"/>
    </source>
</evidence>
<sequence>MVDPFALADHPQPELPTAAPPAFTCLDGLNEAQREAVEATDGPVLVLAGAGTGKTRVLTARLAHILSTGRARPWQILAVTFTNKAAREMRERVASILNTSVEGWWVGTFHAIGARMLRQNAERLGLRREFTILDVDDQLRLMKQLLEAANIDAKRSPAKLFLALIGRWKDRGLTPAQVTAAEGAAAGDGVALKLYAAYQERLKLLNACDFGDLLLHNLTLFREDEECLAKYQRQFRYLLVDEYQDTNVAQYLWLRALAQQHHNICCVGDDDQSIYSWRGAEVGNILRFERDFPGAKVIRLELNYRSTPHILAAASGLIAHNKSRLGKTLWTPLAEGERVTVRGAWDGEDEARSVCEEIEDLRKAGHALNSMAILVRAGFQTREFEERLVTIGMPYRMVGGVRFYERQEIRDAIAYFRVVVQPDDDLAFERILNVPKRGLGTASLRSLHMLARRDGRSLVAAATALVATDELRPQARAAVSRLINDLARWHGQLDTLAHPEVARLVLEESGYVEMWQRDRSPDAAGRLENLKELVGALAEFDSMAGFLEHVSLVMDNDEAAADDKVTLMTVHAAKGLEFETVFLPGWEEGIFPNQRALEEGGGAALEEERRLAYVGLTRARKRAIVSYAARRLVYGSWQSANISRFVTEMPNENVTHYAPRGLVTGRPARHGGLGLGQDFGLAAGSRQGAPRWSRPPLLEGKAERVAARPRPQQDFTPGQRVFHQKFGYGEVKAVDGETLTIAFEKAGTKTVIYSFVKAA</sequence>
<evidence type="ECO:0000256" key="7">
    <source>
        <dbReference type="ARBA" id="ARBA00023235"/>
    </source>
</evidence>
<keyword evidence="7" id="KW-0413">Isomerase</keyword>
<comment type="caution">
    <text evidence="16">The sequence shown here is derived from an EMBL/GenBank/DDBJ whole genome shotgun (WGS) entry which is preliminary data.</text>
</comment>
<dbReference type="FunFam" id="1.10.486.10:FF:000003">
    <property type="entry name" value="ATP-dependent DNA helicase"/>
    <property type="match status" value="1"/>
</dbReference>
<evidence type="ECO:0000256" key="10">
    <source>
        <dbReference type="ARBA" id="ARBA00034808"/>
    </source>
</evidence>
<proteinExistence type="inferred from homology"/>
<dbReference type="PANTHER" id="PTHR11070:SF2">
    <property type="entry name" value="ATP-DEPENDENT DNA HELICASE SRS2"/>
    <property type="match status" value="1"/>
</dbReference>
<keyword evidence="2 13" id="KW-0547">Nucleotide-binding</keyword>
<dbReference type="GO" id="GO:0003677">
    <property type="term" value="F:DNA binding"/>
    <property type="evidence" value="ECO:0007669"/>
    <property type="project" value="UniProtKB-KW"/>
</dbReference>
<dbReference type="Gene3D" id="3.40.50.300">
    <property type="entry name" value="P-loop containing nucleotide triphosphate hydrolases"/>
    <property type="match status" value="2"/>
</dbReference>
<dbReference type="Gene3D" id="1.10.10.160">
    <property type="match status" value="1"/>
</dbReference>
<keyword evidence="6" id="KW-0238">DNA-binding</keyword>
<keyword evidence="4 13" id="KW-0347">Helicase</keyword>
<dbReference type="InterPro" id="IPR000212">
    <property type="entry name" value="DNA_helicase_UvrD/REP"/>
</dbReference>
<organism evidence="16 17">
    <name type="scientific">Candidatus Defluviicoccus seviourii</name>
    <dbReference type="NCBI Taxonomy" id="2565273"/>
    <lineage>
        <taxon>Bacteria</taxon>
        <taxon>Pseudomonadati</taxon>
        <taxon>Pseudomonadota</taxon>
        <taxon>Alphaproteobacteria</taxon>
        <taxon>Rhodospirillales</taxon>
        <taxon>Rhodospirillaceae</taxon>
        <taxon>Defluviicoccus</taxon>
    </lineage>
</organism>
<feature type="domain" description="UvrD-like helicase C-terminal" evidence="15">
    <location>
        <begin position="308"/>
        <end position="575"/>
    </location>
</feature>
<dbReference type="GO" id="GO:0000725">
    <property type="term" value="P:recombinational repair"/>
    <property type="evidence" value="ECO:0007669"/>
    <property type="project" value="TreeGrafter"/>
</dbReference>
<evidence type="ECO:0000256" key="6">
    <source>
        <dbReference type="ARBA" id="ARBA00023125"/>
    </source>
</evidence>
<dbReference type="Pfam" id="PF13361">
    <property type="entry name" value="UvrD_C"/>
    <property type="match status" value="1"/>
</dbReference>
<keyword evidence="17" id="KW-1185">Reference proteome</keyword>
<dbReference type="InterPro" id="IPR027417">
    <property type="entry name" value="P-loop_NTPase"/>
</dbReference>